<keyword evidence="2" id="KW-1185">Reference proteome</keyword>
<gene>
    <name evidence="1" type="ORF">P13BB106kb_p045</name>
</gene>
<evidence type="ECO:0000313" key="2">
    <source>
        <dbReference type="Proteomes" id="UP000240663"/>
    </source>
</evidence>
<evidence type="ECO:0000313" key="1">
    <source>
        <dbReference type="EMBL" id="ATS94029.1"/>
    </source>
</evidence>
<dbReference type="Proteomes" id="UP000240663">
    <property type="component" value="Segment"/>
</dbReference>
<name>A0A2D2W6V6_9CAUD</name>
<protein>
    <submittedName>
        <fullName evidence="1">Uncharacterized protein</fullName>
    </submittedName>
</protein>
<accession>A0A2D2W6V6</accession>
<sequence>MLKLYRIFQTENNHVDTYDEAVVVAESMEAAQKVHPSGNQEDWKGYNWGTWCIKPESVHVEYLADVPASSDLQAGDVVVSSFYGV</sequence>
<proteinExistence type="predicted"/>
<reference evidence="1 2" key="1">
    <citation type="submission" date="2017-09" db="EMBL/GenBank/DDBJ databases">
        <title>Complete genome sequence of bacteriophage (DU_PP_V) infecting Pectobacterium spp.</title>
        <authorList>
            <person name="Park T.-H."/>
        </authorList>
    </citation>
    <scope>NUCLEOTIDE SEQUENCE [LARGE SCALE GENOMIC DNA]</scope>
</reference>
<organism evidence="1 2">
    <name type="scientific">Pectobacterium phage DU_PP_V</name>
    <dbReference type="NCBI Taxonomy" id="2041492"/>
    <lineage>
        <taxon>Viruses</taxon>
        <taxon>Duplodnaviria</taxon>
        <taxon>Heunggongvirae</taxon>
        <taxon>Uroviricota</taxon>
        <taxon>Caudoviricetes</taxon>
        <taxon>Demerecviridae</taxon>
        <taxon>Mccorquodalevirinae</taxon>
        <taxon>Hongcheonvirus</taxon>
        <taxon>Hongcheonvirus DUPPV</taxon>
    </lineage>
</organism>
<dbReference type="EMBL" id="MF979564">
    <property type="protein sequence ID" value="ATS94029.1"/>
    <property type="molecule type" value="Genomic_DNA"/>
</dbReference>